<proteinExistence type="predicted"/>
<evidence type="ECO:0000313" key="2">
    <source>
        <dbReference type="EMBL" id="MDQ0112997.1"/>
    </source>
</evidence>
<evidence type="ECO:0000313" key="3">
    <source>
        <dbReference type="Proteomes" id="UP001229346"/>
    </source>
</evidence>
<feature type="transmembrane region" description="Helical" evidence="1">
    <location>
        <begin position="60"/>
        <end position="81"/>
    </location>
</feature>
<keyword evidence="1" id="KW-1133">Transmembrane helix</keyword>
<gene>
    <name evidence="2" type="ORF">J2T15_002432</name>
</gene>
<accession>A0ABT9U031</accession>
<name>A0ABT9U031_PAEHA</name>
<dbReference type="Proteomes" id="UP001229346">
    <property type="component" value="Unassembled WGS sequence"/>
</dbReference>
<keyword evidence="3" id="KW-1185">Reference proteome</keyword>
<protein>
    <submittedName>
        <fullName evidence="2">Membrane protein</fullName>
    </submittedName>
</protein>
<organism evidence="2 3">
    <name type="scientific">Paenibacillus harenae</name>
    <dbReference type="NCBI Taxonomy" id="306543"/>
    <lineage>
        <taxon>Bacteria</taxon>
        <taxon>Bacillati</taxon>
        <taxon>Bacillota</taxon>
        <taxon>Bacilli</taxon>
        <taxon>Bacillales</taxon>
        <taxon>Paenibacillaceae</taxon>
        <taxon>Paenibacillus</taxon>
    </lineage>
</organism>
<dbReference type="EMBL" id="JAUSSU010000004">
    <property type="protein sequence ID" value="MDQ0112997.1"/>
    <property type="molecule type" value="Genomic_DNA"/>
</dbReference>
<evidence type="ECO:0000256" key="1">
    <source>
        <dbReference type="SAM" id="Phobius"/>
    </source>
</evidence>
<comment type="caution">
    <text evidence="2">The sequence shown here is derived from an EMBL/GenBank/DDBJ whole genome shotgun (WGS) entry which is preliminary data.</text>
</comment>
<dbReference type="RefSeq" id="WP_307203948.1">
    <property type="nucleotide sequence ID" value="NZ_JAUSSU010000004.1"/>
</dbReference>
<feature type="transmembrane region" description="Helical" evidence="1">
    <location>
        <begin position="7"/>
        <end position="25"/>
    </location>
</feature>
<reference evidence="2 3" key="1">
    <citation type="submission" date="2023-07" db="EMBL/GenBank/DDBJ databases">
        <title>Sorghum-associated microbial communities from plants grown in Nebraska, USA.</title>
        <authorList>
            <person name="Schachtman D."/>
        </authorList>
    </citation>
    <scope>NUCLEOTIDE SEQUENCE [LARGE SCALE GENOMIC DNA]</scope>
    <source>
        <strain evidence="2 3">CC482</strain>
    </source>
</reference>
<keyword evidence="1" id="KW-0812">Transmembrane</keyword>
<sequence>MSDRFRSILWLILYSLAAGVLLAAFSFTPGIWKYMFSLLALYLGIRFFRKYDSIGLRIAFFAVAILFYLLAAVIISIVTYMRDNPDIFNNV</sequence>
<keyword evidence="1" id="KW-0472">Membrane</keyword>